<evidence type="ECO:0000313" key="2">
    <source>
        <dbReference type="Proteomes" id="UP000505377"/>
    </source>
</evidence>
<proteinExistence type="predicted"/>
<protein>
    <recommendedName>
        <fullName evidence="3">SseB protein N-terminal domain-containing protein</fullName>
    </recommendedName>
</protein>
<reference evidence="1 2" key="1">
    <citation type="submission" date="2020-05" db="EMBL/GenBank/DDBJ databases">
        <authorList>
            <person name="Mo P."/>
        </authorList>
    </citation>
    <scope>NUCLEOTIDE SEQUENCE [LARGE SCALE GENOMIC DNA]</scope>
    <source>
        <strain evidence="1 2">Gen01</strain>
    </source>
</reference>
<gene>
    <name evidence="1" type="ORF">HOP40_29055</name>
</gene>
<sequence>MTPPPVVDEIAASARTDPSGPNLVRLWEAVYGLEHWWLLPTGTAEDPRPLVGVVGEQRFLLAFTGRHHVAAFAGARDGAGSAGATAAMTITPADLTGLAPTLAAGGIAGVLFDQGVHDLVAPVTGLSSLWTRFGQAA</sequence>
<accession>A0A6M6JPG5</accession>
<name>A0A6M6JPG5_9PSEU</name>
<dbReference type="Proteomes" id="UP000505377">
    <property type="component" value="Chromosome"/>
</dbReference>
<dbReference type="KEGG" id="pbro:HOP40_29055"/>
<dbReference type="RefSeq" id="WP_172164748.1">
    <property type="nucleotide sequence ID" value="NZ_CP053564.1"/>
</dbReference>
<dbReference type="AlphaFoldDB" id="A0A6M6JPG5"/>
<evidence type="ECO:0008006" key="3">
    <source>
        <dbReference type="Google" id="ProtNLM"/>
    </source>
</evidence>
<dbReference type="EMBL" id="CP053564">
    <property type="protein sequence ID" value="QJY49305.1"/>
    <property type="molecule type" value="Genomic_DNA"/>
</dbReference>
<organism evidence="1 2">
    <name type="scientific">Pseudonocardia broussonetiae</name>
    <dbReference type="NCBI Taxonomy" id="2736640"/>
    <lineage>
        <taxon>Bacteria</taxon>
        <taxon>Bacillati</taxon>
        <taxon>Actinomycetota</taxon>
        <taxon>Actinomycetes</taxon>
        <taxon>Pseudonocardiales</taxon>
        <taxon>Pseudonocardiaceae</taxon>
        <taxon>Pseudonocardia</taxon>
    </lineage>
</organism>
<evidence type="ECO:0000313" key="1">
    <source>
        <dbReference type="EMBL" id="QJY49305.1"/>
    </source>
</evidence>
<keyword evidence="2" id="KW-1185">Reference proteome</keyword>